<dbReference type="Gene3D" id="1.10.10.10">
    <property type="entry name" value="Winged helix-like DNA-binding domain superfamily/Winged helix DNA-binding domain"/>
    <property type="match status" value="1"/>
</dbReference>
<dbReference type="InterPro" id="IPR002831">
    <property type="entry name" value="Tscrpt_reg_TrmB_N"/>
</dbReference>
<dbReference type="InterPro" id="IPR036388">
    <property type="entry name" value="WH-like_DNA-bd_sf"/>
</dbReference>
<evidence type="ECO:0000313" key="2">
    <source>
        <dbReference type="EMBL" id="OGG79981.1"/>
    </source>
</evidence>
<gene>
    <name evidence="2" type="ORF">A3A39_01195</name>
</gene>
<comment type="caution">
    <text evidence="2">The sequence shown here is derived from an EMBL/GenBank/DDBJ whole genome shotgun (WGS) entry which is preliminary data.</text>
</comment>
<feature type="domain" description="Transcription regulator TrmB N-terminal" evidence="1">
    <location>
        <begin position="9"/>
        <end position="77"/>
    </location>
</feature>
<dbReference type="STRING" id="1798512.A3A39_01195"/>
<dbReference type="Proteomes" id="UP000177372">
    <property type="component" value="Unassembled WGS sequence"/>
</dbReference>
<name>A0A1F6F2C3_9BACT</name>
<organism evidence="2 3">
    <name type="scientific">Candidatus Kaiserbacteria bacterium RIFCSPLOWO2_01_FULL_54_13</name>
    <dbReference type="NCBI Taxonomy" id="1798512"/>
    <lineage>
        <taxon>Bacteria</taxon>
        <taxon>Candidatus Kaiseribacteriota</taxon>
    </lineage>
</organism>
<protein>
    <recommendedName>
        <fullName evidence="1">Transcription regulator TrmB N-terminal domain-containing protein</fullName>
    </recommendedName>
</protein>
<evidence type="ECO:0000313" key="3">
    <source>
        <dbReference type="Proteomes" id="UP000177372"/>
    </source>
</evidence>
<dbReference type="InterPro" id="IPR036390">
    <property type="entry name" value="WH_DNA-bd_sf"/>
</dbReference>
<sequence length="255" mass="28969">MILSLRKPLESAGLKKKEITVLEALIESGSPMLVSSLARATKLNRTTIYDIVRELSEKALVSRVEKDGVTRYQAIAVELLPSWIERQREELAESKRHIAEMIPQIKLLRTRGKSLPKVQFFEGEEGVTQAYDDVAENNKEKLLRGITGMDAVYENLDNKWVTAFLEKRTRLGIRCIDIVPETESGRRSKADDHKYIRTTKFLPAKYTFDGDISIYDNKVAVVSYARENPIAVIIEDEAISDMMKTLFDFIAEKAA</sequence>
<dbReference type="InterPro" id="IPR051797">
    <property type="entry name" value="TrmB-like"/>
</dbReference>
<dbReference type="SUPFAM" id="SSF46785">
    <property type="entry name" value="Winged helix' DNA-binding domain"/>
    <property type="match status" value="1"/>
</dbReference>
<dbReference type="EMBL" id="MFLZ01000015">
    <property type="protein sequence ID" value="OGG79981.1"/>
    <property type="molecule type" value="Genomic_DNA"/>
</dbReference>
<accession>A0A1F6F2C3</accession>
<dbReference type="Pfam" id="PF01978">
    <property type="entry name" value="TrmB"/>
    <property type="match status" value="1"/>
</dbReference>
<dbReference type="PANTHER" id="PTHR34293:SF1">
    <property type="entry name" value="HTH-TYPE TRANSCRIPTIONAL REGULATOR TRMBL2"/>
    <property type="match status" value="1"/>
</dbReference>
<reference evidence="2 3" key="1">
    <citation type="journal article" date="2016" name="Nat. Commun.">
        <title>Thousands of microbial genomes shed light on interconnected biogeochemical processes in an aquifer system.</title>
        <authorList>
            <person name="Anantharaman K."/>
            <person name="Brown C.T."/>
            <person name="Hug L.A."/>
            <person name="Sharon I."/>
            <person name="Castelle C.J."/>
            <person name="Probst A.J."/>
            <person name="Thomas B.C."/>
            <person name="Singh A."/>
            <person name="Wilkins M.J."/>
            <person name="Karaoz U."/>
            <person name="Brodie E.L."/>
            <person name="Williams K.H."/>
            <person name="Hubbard S.S."/>
            <person name="Banfield J.F."/>
        </authorList>
    </citation>
    <scope>NUCLEOTIDE SEQUENCE [LARGE SCALE GENOMIC DNA]</scope>
</reference>
<evidence type="ECO:0000259" key="1">
    <source>
        <dbReference type="Pfam" id="PF01978"/>
    </source>
</evidence>
<proteinExistence type="predicted"/>
<dbReference type="PANTHER" id="PTHR34293">
    <property type="entry name" value="HTH-TYPE TRANSCRIPTIONAL REGULATOR TRMBL2"/>
    <property type="match status" value="1"/>
</dbReference>
<dbReference type="AlphaFoldDB" id="A0A1F6F2C3"/>